<evidence type="ECO:0000256" key="9">
    <source>
        <dbReference type="RuleBase" id="RU366078"/>
    </source>
</evidence>
<dbReference type="PROSITE" id="PS50240">
    <property type="entry name" value="TRYPSIN_DOM"/>
    <property type="match status" value="1"/>
</dbReference>
<keyword evidence="13" id="KW-1185">Reference proteome</keyword>
<dbReference type="InterPro" id="IPR018114">
    <property type="entry name" value="TRYPSIN_HIS"/>
</dbReference>
<dbReference type="SMART" id="SM00020">
    <property type="entry name" value="Tryp_SPc"/>
    <property type="match status" value="1"/>
</dbReference>
<evidence type="ECO:0000256" key="1">
    <source>
        <dbReference type="ARBA" id="ARBA00004613"/>
    </source>
</evidence>
<evidence type="ECO:0000256" key="7">
    <source>
        <dbReference type="ARBA" id="ARBA00023145"/>
    </source>
</evidence>
<dbReference type="AlphaFoldDB" id="A0A8S4G2C8"/>
<evidence type="ECO:0000256" key="3">
    <source>
        <dbReference type="ARBA" id="ARBA00022670"/>
    </source>
</evidence>
<dbReference type="FunFam" id="2.40.10.10:FF:000146">
    <property type="entry name" value="Serine protease 53"/>
    <property type="match status" value="1"/>
</dbReference>
<dbReference type="PRINTS" id="PR00722">
    <property type="entry name" value="CHYMOTRYPSIN"/>
</dbReference>
<dbReference type="InterPro" id="IPR022700">
    <property type="entry name" value="CLIP"/>
</dbReference>
<dbReference type="Gene3D" id="3.30.1640.30">
    <property type="match status" value="1"/>
</dbReference>
<evidence type="ECO:0000313" key="13">
    <source>
        <dbReference type="Proteomes" id="UP000653454"/>
    </source>
</evidence>
<evidence type="ECO:0000256" key="8">
    <source>
        <dbReference type="ARBA" id="ARBA00023157"/>
    </source>
</evidence>
<dbReference type="GO" id="GO:0005576">
    <property type="term" value="C:extracellular region"/>
    <property type="evidence" value="ECO:0007669"/>
    <property type="project" value="UniProtKB-SubCell"/>
</dbReference>
<dbReference type="EMBL" id="CAJHNJ030000071">
    <property type="protein sequence ID" value="CAG9134031.1"/>
    <property type="molecule type" value="Genomic_DNA"/>
</dbReference>
<protein>
    <recommendedName>
        <fullName evidence="9">CLIP domain-containing serine protease</fullName>
        <ecNumber evidence="9">3.4.21.-</ecNumber>
    </recommendedName>
</protein>
<dbReference type="PROSITE" id="PS00134">
    <property type="entry name" value="TRYPSIN_HIS"/>
    <property type="match status" value="1"/>
</dbReference>
<dbReference type="InterPro" id="IPR009003">
    <property type="entry name" value="Peptidase_S1_PA"/>
</dbReference>
<keyword evidence="4 9" id="KW-0732">Signal</keyword>
<evidence type="ECO:0000256" key="4">
    <source>
        <dbReference type="ARBA" id="ARBA00022729"/>
    </source>
</evidence>
<dbReference type="PANTHER" id="PTHR24252">
    <property type="entry name" value="ACROSIN-RELATED"/>
    <property type="match status" value="1"/>
</dbReference>
<dbReference type="Pfam" id="PF00089">
    <property type="entry name" value="Trypsin"/>
    <property type="match status" value="1"/>
</dbReference>
<comment type="caution">
    <text evidence="12">The sequence shown here is derived from an EMBL/GenBank/DDBJ whole genome shotgun (WGS) entry which is preliminary data.</text>
</comment>
<keyword evidence="5 9" id="KW-0378">Hydrolase</keyword>
<keyword evidence="2 9" id="KW-0964">Secreted</keyword>
<dbReference type="GO" id="GO:0004252">
    <property type="term" value="F:serine-type endopeptidase activity"/>
    <property type="evidence" value="ECO:0007669"/>
    <property type="project" value="UniProtKB-UniRule"/>
</dbReference>
<keyword evidence="6 9" id="KW-0720">Serine protease</keyword>
<dbReference type="Gene3D" id="2.40.10.10">
    <property type="entry name" value="Trypsin-like serine proteases"/>
    <property type="match status" value="2"/>
</dbReference>
<sequence>MFILITSFATSTLLLTVLASTSAPEFVALPCNLLNNENGTCIPVNSCALAKQLFQIHDVAFLQRITCGFDRHTPLVCCPDVSTDAIQFNVSESTTAVPITNQTTPELKPESENAITTPIAINSSNTTPLIVLKQPEVQDNLGGMSGVMAPATEANPPAGLVQSTLLPSRKTCGISSAVNERIVGGDLADIDEFPWIARLKFEKEGGQKEIYACAGSLINRRYVLTAAHCMVNKVYKLAAVRLGEWDTESAVDCVGTDCSDPAIDVDIEEIIVHPDFDAEVISKADIALVRLNRTVPYTDFVRPICLPTTEYVKGMDYFEGNTYRTAGWGRTESGSKSSILRKVDVGAVPIDICKVSVPKMSPEQYDTVICAGGRKGHDTCAGDSGGGLIKAVVEEKYNNFFLFGITSYGMKRCGTEGVPSVYTRVTPYMDWIQHNLKP</sequence>
<dbReference type="CDD" id="cd00190">
    <property type="entry name" value="Tryp_SPc"/>
    <property type="match status" value="1"/>
</dbReference>
<reference evidence="12" key="1">
    <citation type="submission" date="2020-11" db="EMBL/GenBank/DDBJ databases">
        <authorList>
            <person name="Whiteford S."/>
        </authorList>
    </citation>
    <scope>NUCLEOTIDE SEQUENCE</scope>
</reference>
<dbReference type="InterPro" id="IPR038565">
    <property type="entry name" value="CLIP_sf"/>
</dbReference>
<feature type="chain" id="PRO_5035967255" description="CLIP domain-containing serine protease" evidence="9">
    <location>
        <begin position="20"/>
        <end position="438"/>
    </location>
</feature>
<evidence type="ECO:0000313" key="12">
    <source>
        <dbReference type="EMBL" id="CAG9134031.1"/>
    </source>
</evidence>
<dbReference type="Pfam" id="PF12032">
    <property type="entry name" value="CLIP"/>
    <property type="match status" value="1"/>
</dbReference>
<evidence type="ECO:0000256" key="6">
    <source>
        <dbReference type="ARBA" id="ARBA00022825"/>
    </source>
</evidence>
<dbReference type="GO" id="GO:0006508">
    <property type="term" value="P:proteolysis"/>
    <property type="evidence" value="ECO:0007669"/>
    <property type="project" value="UniProtKB-KW"/>
</dbReference>
<comment type="similarity">
    <text evidence="9">Belongs to the peptidase S1 family. CLIP subfamily.</text>
</comment>
<dbReference type="InterPro" id="IPR001314">
    <property type="entry name" value="Peptidase_S1A"/>
</dbReference>
<name>A0A8S4G2C8_PLUXY</name>
<comment type="domain">
    <text evidence="9">The clip domain consists of 35-55 residues which are 'knitted' together usually by 3 conserved disulfide bonds forming a clip-like compact structure.</text>
</comment>
<feature type="domain" description="Clip" evidence="11">
    <location>
        <begin position="30"/>
        <end position="78"/>
    </location>
</feature>
<comment type="subcellular location">
    <subcellularLocation>
        <location evidence="1 9">Secreted</location>
    </subcellularLocation>
</comment>
<dbReference type="InterPro" id="IPR001254">
    <property type="entry name" value="Trypsin_dom"/>
</dbReference>
<evidence type="ECO:0000256" key="2">
    <source>
        <dbReference type="ARBA" id="ARBA00022525"/>
    </source>
</evidence>
<proteinExistence type="inferred from homology"/>
<dbReference type="Proteomes" id="UP000653454">
    <property type="component" value="Unassembled WGS sequence"/>
</dbReference>
<dbReference type="EC" id="3.4.21.-" evidence="9"/>
<feature type="signal peptide" evidence="9">
    <location>
        <begin position="1"/>
        <end position="19"/>
    </location>
</feature>
<keyword evidence="8" id="KW-1015">Disulfide bond</keyword>
<evidence type="ECO:0000259" key="11">
    <source>
        <dbReference type="PROSITE" id="PS51888"/>
    </source>
</evidence>
<keyword evidence="3 9" id="KW-0645">Protease</keyword>
<evidence type="ECO:0000256" key="5">
    <source>
        <dbReference type="ARBA" id="ARBA00022801"/>
    </source>
</evidence>
<dbReference type="SUPFAM" id="SSF50494">
    <property type="entry name" value="Trypsin-like serine proteases"/>
    <property type="match status" value="1"/>
</dbReference>
<evidence type="ECO:0000259" key="10">
    <source>
        <dbReference type="PROSITE" id="PS50240"/>
    </source>
</evidence>
<accession>A0A8S4G2C8</accession>
<dbReference type="InterPro" id="IPR043504">
    <property type="entry name" value="Peptidase_S1_PA_chymotrypsin"/>
</dbReference>
<dbReference type="PROSITE" id="PS51888">
    <property type="entry name" value="CLIP"/>
    <property type="match status" value="1"/>
</dbReference>
<dbReference type="PANTHER" id="PTHR24252:SF7">
    <property type="entry name" value="HYALIN"/>
    <property type="match status" value="1"/>
</dbReference>
<keyword evidence="7" id="KW-0865">Zymogen</keyword>
<dbReference type="SMART" id="SM00680">
    <property type="entry name" value="CLIP"/>
    <property type="match status" value="1"/>
</dbReference>
<organism evidence="12 13">
    <name type="scientific">Plutella xylostella</name>
    <name type="common">Diamondback moth</name>
    <name type="synonym">Plutella maculipennis</name>
    <dbReference type="NCBI Taxonomy" id="51655"/>
    <lineage>
        <taxon>Eukaryota</taxon>
        <taxon>Metazoa</taxon>
        <taxon>Ecdysozoa</taxon>
        <taxon>Arthropoda</taxon>
        <taxon>Hexapoda</taxon>
        <taxon>Insecta</taxon>
        <taxon>Pterygota</taxon>
        <taxon>Neoptera</taxon>
        <taxon>Endopterygota</taxon>
        <taxon>Lepidoptera</taxon>
        <taxon>Glossata</taxon>
        <taxon>Ditrysia</taxon>
        <taxon>Yponomeutoidea</taxon>
        <taxon>Plutellidae</taxon>
        <taxon>Plutella</taxon>
    </lineage>
</organism>
<feature type="domain" description="Peptidase S1" evidence="10">
    <location>
        <begin position="182"/>
        <end position="437"/>
    </location>
</feature>
<gene>
    <name evidence="12" type="ORF">PLXY2_LOCUS12277</name>
</gene>